<dbReference type="SMART" id="SM00421">
    <property type="entry name" value="HTH_LUXR"/>
    <property type="match status" value="1"/>
</dbReference>
<evidence type="ECO:0000256" key="2">
    <source>
        <dbReference type="ARBA" id="ARBA00022840"/>
    </source>
</evidence>
<reference evidence="5 6" key="1">
    <citation type="submission" date="2020-08" db="EMBL/GenBank/DDBJ databases">
        <title>Genomic Encyclopedia of Type Strains, Phase III (KMG-III): the genomes of soil and plant-associated and newly described type strains.</title>
        <authorList>
            <person name="Whitman W."/>
        </authorList>
    </citation>
    <scope>NUCLEOTIDE SEQUENCE [LARGE SCALE GENOMIC DNA]</scope>
    <source>
        <strain evidence="5 6">CECT 3265</strain>
    </source>
</reference>
<keyword evidence="5" id="KW-0238">DNA-binding</keyword>
<dbReference type="Gene3D" id="3.40.50.300">
    <property type="entry name" value="P-loop containing nucleotide triphosphate hydrolases"/>
    <property type="match status" value="1"/>
</dbReference>
<dbReference type="InterPro" id="IPR041664">
    <property type="entry name" value="AAA_16"/>
</dbReference>
<evidence type="ECO:0000256" key="3">
    <source>
        <dbReference type="SAM" id="MobiDB-lite"/>
    </source>
</evidence>
<dbReference type="GO" id="GO:0003677">
    <property type="term" value="F:DNA binding"/>
    <property type="evidence" value="ECO:0007669"/>
    <property type="project" value="UniProtKB-KW"/>
</dbReference>
<dbReference type="InterPro" id="IPR016032">
    <property type="entry name" value="Sig_transdc_resp-reg_C-effctor"/>
</dbReference>
<dbReference type="GO" id="GO:0005524">
    <property type="term" value="F:ATP binding"/>
    <property type="evidence" value="ECO:0007669"/>
    <property type="project" value="UniProtKB-KW"/>
</dbReference>
<dbReference type="InterPro" id="IPR036388">
    <property type="entry name" value="WH-like_DNA-bd_sf"/>
</dbReference>
<evidence type="ECO:0000256" key="1">
    <source>
        <dbReference type="ARBA" id="ARBA00022741"/>
    </source>
</evidence>
<gene>
    <name evidence="5" type="ORF">FHS38_005041</name>
</gene>
<organism evidence="5 6">
    <name type="scientific">Streptomyces netropsis</name>
    <name type="common">Streptoverticillium netropsis</name>
    <dbReference type="NCBI Taxonomy" id="55404"/>
    <lineage>
        <taxon>Bacteria</taxon>
        <taxon>Bacillati</taxon>
        <taxon>Actinomycetota</taxon>
        <taxon>Actinomycetes</taxon>
        <taxon>Kitasatosporales</taxon>
        <taxon>Streptomycetaceae</taxon>
        <taxon>Streptomyces</taxon>
    </lineage>
</organism>
<dbReference type="PANTHER" id="PTHR16305:SF35">
    <property type="entry name" value="TRANSCRIPTIONAL ACTIVATOR DOMAIN"/>
    <property type="match status" value="1"/>
</dbReference>
<dbReference type="SUPFAM" id="SSF46894">
    <property type="entry name" value="C-terminal effector domain of the bipartite response regulators"/>
    <property type="match status" value="1"/>
</dbReference>
<dbReference type="Proteomes" id="UP000556436">
    <property type="component" value="Unassembled WGS sequence"/>
</dbReference>
<dbReference type="PRINTS" id="PR00038">
    <property type="entry name" value="HTHLUXR"/>
</dbReference>
<feature type="domain" description="HTH luxR-type" evidence="4">
    <location>
        <begin position="919"/>
        <end position="984"/>
    </location>
</feature>
<name>A0A7W7PFK1_STRNE</name>
<dbReference type="PROSITE" id="PS50043">
    <property type="entry name" value="HTH_LUXR_2"/>
    <property type="match status" value="1"/>
</dbReference>
<feature type="compositionally biased region" description="Pro residues" evidence="3">
    <location>
        <begin position="825"/>
        <end position="836"/>
    </location>
</feature>
<feature type="compositionally biased region" description="Low complexity" evidence="3">
    <location>
        <begin position="898"/>
        <end position="917"/>
    </location>
</feature>
<keyword evidence="6" id="KW-1185">Reference proteome</keyword>
<dbReference type="SUPFAM" id="SSF52540">
    <property type="entry name" value="P-loop containing nucleoside triphosphate hydrolases"/>
    <property type="match status" value="1"/>
</dbReference>
<feature type="region of interest" description="Disordered" evidence="3">
    <location>
        <begin position="870"/>
        <end position="925"/>
    </location>
</feature>
<keyword evidence="1" id="KW-0547">Nucleotide-binding</keyword>
<evidence type="ECO:0000313" key="6">
    <source>
        <dbReference type="Proteomes" id="UP000556436"/>
    </source>
</evidence>
<dbReference type="Pfam" id="PF13191">
    <property type="entry name" value="AAA_16"/>
    <property type="match status" value="1"/>
</dbReference>
<dbReference type="InterPro" id="IPR011990">
    <property type="entry name" value="TPR-like_helical_dom_sf"/>
</dbReference>
<dbReference type="InterPro" id="IPR027417">
    <property type="entry name" value="P-loop_NTPase"/>
</dbReference>
<dbReference type="SUPFAM" id="SSF48452">
    <property type="entry name" value="TPR-like"/>
    <property type="match status" value="1"/>
</dbReference>
<accession>A0A7W7PFK1</accession>
<dbReference type="AlphaFoldDB" id="A0A7W7PFK1"/>
<dbReference type="Gene3D" id="1.25.40.10">
    <property type="entry name" value="Tetratricopeptide repeat domain"/>
    <property type="match status" value="1"/>
</dbReference>
<feature type="compositionally biased region" description="Basic and acidic residues" evidence="3">
    <location>
        <begin position="8"/>
        <end position="17"/>
    </location>
</feature>
<feature type="region of interest" description="Disordered" evidence="3">
    <location>
        <begin position="811"/>
        <end position="836"/>
    </location>
</feature>
<sequence length="988" mass="104185">MVRQMSYSRDEKPERRPPAAGSAEASARLVEGEPVEGELVERELGEWELVEREEEQKLLTGLLRGLRSGRSAAVEVRGAPGSGRSALLCRAAELADRTGVKVATAQASWEESGLRYGVVTQLLAALAPATGAGHAPHRSGDESADRASELCRVFLTAAREHPLLLVVDDVQWADPYSRRWLQALARRLDSAPLMLLTARSDALPGGPYDRIELCPLADAPAVTGHTLPLAPLSAAGVGAMLEGSFTEPADPAFVRAASRAVEGNPAVLRAVIGRFAGHGWAPAADRLPQLTEAAAEAARDRAVRTFSVLPEELLGVLRVVAVAGRHCTPEMITALAELRTLGAARALELLSGTGLLTAGDRPSFGEPKAAEAALAGIGAERREELYARVAEWAHRTAVPDGGLARMLLGARVIGHPWAVEVLRREAARRRAAGHPEEAVRLLRRALREPVRPPLRVRILIELSTVVLPTSPEAADRHLRQALLVAPADGTVGPSWVRAAELLVARGDVAAAQPLIAQAAARSESRPADRAALRALYWLAEHSQQGATHELDQPRMTALSTSPTEPAEAGVVAWRGALGGHDITRARALARTALAPPARDTTPLTAQLAACHTLVLADDFAEARTALDAVLVRAEESDARGVTGLALLVDAMAELRQGRPDRAATALDRARETVPQHCWHPLMAPGPAALRALVQLERGDLEGAERSVALARPGGAEGGLAWAHLLYARGRLRLARGHRGKALADFLECGRLLLARQVTNPALLPWRSAAAQARGPRPDDAQAIALLAEERRLALAWGAPSAVTTALHTMGARAADPARPGRSPGRPWPEPAAPAPRTPVTWQYRQALLALGTTPLNGSDTIDALLLGDAPATERTGRTGPIRQTGQGEQGERTGQGGRSAPARPRRAAAGTSPTSDGTPPPASLGLTGAELRVAALAAGGLANRAIAAELSVTLRTVELHLTKAYRKLGIAGRAELAAALGRAPRETP</sequence>
<proteinExistence type="predicted"/>
<dbReference type="GO" id="GO:0004016">
    <property type="term" value="F:adenylate cyclase activity"/>
    <property type="evidence" value="ECO:0007669"/>
    <property type="project" value="TreeGrafter"/>
</dbReference>
<dbReference type="InterPro" id="IPR000792">
    <property type="entry name" value="Tscrpt_reg_LuxR_C"/>
</dbReference>
<dbReference type="GO" id="GO:0006355">
    <property type="term" value="P:regulation of DNA-templated transcription"/>
    <property type="evidence" value="ECO:0007669"/>
    <property type="project" value="InterPro"/>
</dbReference>
<dbReference type="Gene3D" id="1.10.10.10">
    <property type="entry name" value="Winged helix-like DNA-binding domain superfamily/Winged helix DNA-binding domain"/>
    <property type="match status" value="1"/>
</dbReference>
<dbReference type="RefSeq" id="WP_184737018.1">
    <property type="nucleotide sequence ID" value="NZ_BMRW01000002.1"/>
</dbReference>
<dbReference type="Pfam" id="PF00196">
    <property type="entry name" value="GerE"/>
    <property type="match status" value="1"/>
</dbReference>
<evidence type="ECO:0000313" key="5">
    <source>
        <dbReference type="EMBL" id="MBB4888966.1"/>
    </source>
</evidence>
<feature type="compositionally biased region" description="Low complexity" evidence="3">
    <location>
        <begin position="811"/>
        <end position="824"/>
    </location>
</feature>
<comment type="caution">
    <text evidence="5">The sequence shown here is derived from an EMBL/GenBank/DDBJ whole genome shotgun (WGS) entry which is preliminary data.</text>
</comment>
<protein>
    <submittedName>
        <fullName evidence="5">DNA-binding CsgD family transcriptional regulator/tetratricopeptide (TPR) repeat protein</fullName>
    </submittedName>
</protein>
<keyword evidence="2" id="KW-0067">ATP-binding</keyword>
<dbReference type="GO" id="GO:0005737">
    <property type="term" value="C:cytoplasm"/>
    <property type="evidence" value="ECO:0007669"/>
    <property type="project" value="TreeGrafter"/>
</dbReference>
<dbReference type="PANTHER" id="PTHR16305">
    <property type="entry name" value="TESTICULAR SOLUBLE ADENYLYL CYCLASE"/>
    <property type="match status" value="1"/>
</dbReference>
<feature type="region of interest" description="Disordered" evidence="3">
    <location>
        <begin position="1"/>
        <end position="30"/>
    </location>
</feature>
<dbReference type="EMBL" id="JACHJG010000011">
    <property type="protein sequence ID" value="MBB4888966.1"/>
    <property type="molecule type" value="Genomic_DNA"/>
</dbReference>
<evidence type="ECO:0000259" key="4">
    <source>
        <dbReference type="PROSITE" id="PS50043"/>
    </source>
</evidence>